<dbReference type="Proteomes" id="UP000693672">
    <property type="component" value="Unassembled WGS sequence"/>
</dbReference>
<keyword evidence="2" id="KW-1185">Reference proteome</keyword>
<gene>
    <name evidence="1" type="ORF">PAESOLCIP111_00323</name>
</gene>
<dbReference type="AlphaFoldDB" id="A0A916JSD0"/>
<evidence type="ECO:0000313" key="2">
    <source>
        <dbReference type="Proteomes" id="UP000693672"/>
    </source>
</evidence>
<sequence length="91" mass="10265">MVRRNDKNGDAYISRGKRMARPISKLCAFFLLFGSAALMSSCSTAPPQDESKPAAAEPVHLTFYARQTISDDDFKLLFTEPLRKRYPHVTL</sequence>
<comment type="caution">
    <text evidence="1">The sequence shown here is derived from an EMBL/GenBank/DDBJ whole genome shotgun (WGS) entry which is preliminary data.</text>
</comment>
<accession>A0A916JSD0</accession>
<evidence type="ECO:0000313" key="1">
    <source>
        <dbReference type="EMBL" id="CAG7599598.1"/>
    </source>
</evidence>
<protein>
    <submittedName>
        <fullName evidence="1">Uncharacterized protein</fullName>
    </submittedName>
</protein>
<name>A0A916JSD0_9BACL</name>
<dbReference type="EMBL" id="CAJVAS010000001">
    <property type="protein sequence ID" value="CAG7599598.1"/>
    <property type="molecule type" value="Genomic_DNA"/>
</dbReference>
<reference evidence="1" key="1">
    <citation type="submission" date="2021-06" db="EMBL/GenBank/DDBJ databases">
        <authorList>
            <person name="Criscuolo A."/>
        </authorList>
    </citation>
    <scope>NUCLEOTIDE SEQUENCE</scope>
    <source>
        <strain evidence="1">CIP111600</strain>
    </source>
</reference>
<proteinExistence type="predicted"/>
<organism evidence="1 2">
    <name type="scientific">Paenibacillus solanacearum</name>
    <dbReference type="NCBI Taxonomy" id="2048548"/>
    <lineage>
        <taxon>Bacteria</taxon>
        <taxon>Bacillati</taxon>
        <taxon>Bacillota</taxon>
        <taxon>Bacilli</taxon>
        <taxon>Bacillales</taxon>
        <taxon>Paenibacillaceae</taxon>
        <taxon>Paenibacillus</taxon>
    </lineage>
</organism>